<keyword evidence="3" id="KW-0472">Membrane</keyword>
<dbReference type="PANTHER" id="PTHR34001">
    <property type="entry name" value="BLL7405 PROTEIN"/>
    <property type="match status" value="1"/>
</dbReference>
<reference evidence="7 8" key="1">
    <citation type="submission" date="2016-07" db="EMBL/GenBank/DDBJ databases">
        <title>Complete genome sequence of Altererythrobacter namhicola JCM 16345T, containing esterase-encoding genes.</title>
        <authorList>
            <person name="Cheng H."/>
            <person name="Wu Y.-H."/>
            <person name="Jian S.-L."/>
            <person name="Huo Y.-Y."/>
            <person name="Wang C.-S."/>
            <person name="Xu X.-W."/>
        </authorList>
    </citation>
    <scope>NUCLEOTIDE SEQUENCE [LARGE SCALE GENOMIC DNA]</scope>
    <source>
        <strain evidence="7 8">JCM 16345</strain>
    </source>
</reference>
<dbReference type="STRING" id="645517.A6F65_01190"/>
<keyword evidence="2 5" id="KW-0732">Signal</keyword>
<dbReference type="EMBL" id="CP016545">
    <property type="protein sequence ID" value="ANU07497.1"/>
    <property type="molecule type" value="Genomic_DNA"/>
</dbReference>
<dbReference type="PANTHER" id="PTHR34001:SF3">
    <property type="entry name" value="BLL7405 PROTEIN"/>
    <property type="match status" value="1"/>
</dbReference>
<comment type="similarity">
    <text evidence="4">Belongs to the Omp25/RopB family.</text>
</comment>
<accession>A0A1C7D7T0</accession>
<comment type="subcellular location">
    <subcellularLocation>
        <location evidence="1">Membrane</location>
    </subcellularLocation>
</comment>
<sequence>MKTNVSFALAALCGLLSTPAMAQDGEFSIGVLAGADNVKVKDGGSETDVMYGVTAGYDFNLEGGLVVGLQVEASDSEVKEVERDVFFAGDTVTTEATRDLYVGARVGYRTGPALIYAKAGYSNAGLRTNFQLGTVNETDNDTLDGVRLGAGVEYPVGDMFAVRAEYRYTDYKAVTLPNSTATIDFSRHQGVIAAVVKF</sequence>
<evidence type="ECO:0000313" key="8">
    <source>
        <dbReference type="Proteomes" id="UP000092698"/>
    </source>
</evidence>
<feature type="domain" description="Outer membrane protein beta-barrel" evidence="6">
    <location>
        <begin position="8"/>
        <end position="179"/>
    </location>
</feature>
<protein>
    <recommendedName>
        <fullName evidence="6">Outer membrane protein beta-barrel domain-containing protein</fullName>
    </recommendedName>
</protein>
<dbReference type="GO" id="GO:0016020">
    <property type="term" value="C:membrane"/>
    <property type="evidence" value="ECO:0007669"/>
    <property type="project" value="UniProtKB-SubCell"/>
</dbReference>
<dbReference type="InterPro" id="IPR027385">
    <property type="entry name" value="Beta-barrel_OMP"/>
</dbReference>
<evidence type="ECO:0000256" key="3">
    <source>
        <dbReference type="ARBA" id="ARBA00023136"/>
    </source>
</evidence>
<evidence type="ECO:0000256" key="5">
    <source>
        <dbReference type="SAM" id="SignalP"/>
    </source>
</evidence>
<evidence type="ECO:0000256" key="4">
    <source>
        <dbReference type="ARBA" id="ARBA00038306"/>
    </source>
</evidence>
<evidence type="ECO:0000313" key="7">
    <source>
        <dbReference type="EMBL" id="ANU07497.1"/>
    </source>
</evidence>
<dbReference type="InterPro" id="IPR051692">
    <property type="entry name" value="OMP-like"/>
</dbReference>
<evidence type="ECO:0000256" key="2">
    <source>
        <dbReference type="ARBA" id="ARBA00022729"/>
    </source>
</evidence>
<name>A0A1C7D7T0_9SPHN</name>
<dbReference type="KEGG" id="anh:A6F65_01190"/>
<dbReference type="Pfam" id="PF13505">
    <property type="entry name" value="OMP_b-brl"/>
    <property type="match status" value="1"/>
</dbReference>
<dbReference type="OrthoDB" id="8222426at2"/>
<dbReference type="SUPFAM" id="SSF56925">
    <property type="entry name" value="OMPA-like"/>
    <property type="match status" value="1"/>
</dbReference>
<dbReference type="InterPro" id="IPR011250">
    <property type="entry name" value="OMP/PagP_B-barrel"/>
</dbReference>
<gene>
    <name evidence="7" type="ORF">A6F65_01190</name>
</gene>
<keyword evidence="8" id="KW-1185">Reference proteome</keyword>
<proteinExistence type="inferred from homology"/>
<feature type="signal peptide" evidence="5">
    <location>
        <begin position="1"/>
        <end position="22"/>
    </location>
</feature>
<dbReference type="AlphaFoldDB" id="A0A1C7D7T0"/>
<feature type="chain" id="PRO_5008884394" description="Outer membrane protein beta-barrel domain-containing protein" evidence="5">
    <location>
        <begin position="23"/>
        <end position="198"/>
    </location>
</feature>
<dbReference type="Proteomes" id="UP000092698">
    <property type="component" value="Chromosome"/>
</dbReference>
<evidence type="ECO:0000259" key="6">
    <source>
        <dbReference type="Pfam" id="PF13505"/>
    </source>
</evidence>
<evidence type="ECO:0000256" key="1">
    <source>
        <dbReference type="ARBA" id="ARBA00004370"/>
    </source>
</evidence>
<dbReference type="RefSeq" id="WP_067786769.1">
    <property type="nucleotide sequence ID" value="NZ_CP016545.1"/>
</dbReference>
<organism evidence="7 8">
    <name type="scientific">Paraurantiacibacter namhicola</name>
    <dbReference type="NCBI Taxonomy" id="645517"/>
    <lineage>
        <taxon>Bacteria</taxon>
        <taxon>Pseudomonadati</taxon>
        <taxon>Pseudomonadota</taxon>
        <taxon>Alphaproteobacteria</taxon>
        <taxon>Sphingomonadales</taxon>
        <taxon>Erythrobacteraceae</taxon>
        <taxon>Paraurantiacibacter</taxon>
    </lineage>
</organism>
<dbReference type="Gene3D" id="2.40.160.20">
    <property type="match status" value="1"/>
</dbReference>